<evidence type="ECO:0000259" key="2">
    <source>
        <dbReference type="Pfam" id="PF16474"/>
    </source>
</evidence>
<proteinExistence type="predicted"/>
<feature type="domain" description="KIND" evidence="2">
    <location>
        <begin position="80"/>
        <end position="143"/>
    </location>
</feature>
<dbReference type="Pfam" id="PF16474">
    <property type="entry name" value="KIND"/>
    <property type="match status" value="1"/>
</dbReference>
<organism evidence="3 4">
    <name type="scientific">Folsomia candida</name>
    <name type="common">Springtail</name>
    <dbReference type="NCBI Taxonomy" id="158441"/>
    <lineage>
        <taxon>Eukaryota</taxon>
        <taxon>Metazoa</taxon>
        <taxon>Ecdysozoa</taxon>
        <taxon>Arthropoda</taxon>
        <taxon>Hexapoda</taxon>
        <taxon>Collembola</taxon>
        <taxon>Entomobryomorpha</taxon>
        <taxon>Isotomoidea</taxon>
        <taxon>Isotomidae</taxon>
        <taxon>Proisotominae</taxon>
        <taxon>Folsomia</taxon>
    </lineage>
</organism>
<reference evidence="3 4" key="1">
    <citation type="submission" date="2015-12" db="EMBL/GenBank/DDBJ databases">
        <title>The genome of Folsomia candida.</title>
        <authorList>
            <person name="Faddeeva A."/>
            <person name="Derks M.F."/>
            <person name="Anvar Y."/>
            <person name="Smit S."/>
            <person name="Van Straalen N."/>
            <person name="Roelofs D."/>
        </authorList>
    </citation>
    <scope>NUCLEOTIDE SEQUENCE [LARGE SCALE GENOMIC DNA]</scope>
    <source>
        <strain evidence="3 4">VU population</strain>
        <tissue evidence="3">Whole body</tissue>
    </source>
</reference>
<comment type="caution">
    <text evidence="3">The sequence shown here is derived from an EMBL/GenBank/DDBJ whole genome shotgun (WGS) entry which is preliminary data.</text>
</comment>
<sequence length="234" mass="25490">MSKASTIDQVENLSKLQQVVILACRAPQYGPSTARCGGRLFSVVVLLPQEVAGSGGQMQASVLSMHQRVGLVRLDAGGCISLSDVLHAFTTGVKEEQAWALCHQVIKAGQAVLNNPEDKNHSFLVTETLHVKLHQDGSVHKDTFLLEPEPQGKGEFSYDLYLYTRNIYCSINSTRPPRVHSSDECKVVLMMIFDIGLICPPSCILIGSEVNHPLLISSYGVVAKCNSIIFGVRV</sequence>
<evidence type="ECO:0000313" key="3">
    <source>
        <dbReference type="EMBL" id="OXA64358.1"/>
    </source>
</evidence>
<evidence type="ECO:0000313" key="4">
    <source>
        <dbReference type="Proteomes" id="UP000198287"/>
    </source>
</evidence>
<keyword evidence="4" id="KW-1185">Reference proteome</keyword>
<dbReference type="EMBL" id="LNIX01000001">
    <property type="protein sequence ID" value="OXA64358.1"/>
    <property type="molecule type" value="Genomic_DNA"/>
</dbReference>
<dbReference type="Gene3D" id="1.10.510.10">
    <property type="entry name" value="Transferase(Phosphotransferase) domain 1"/>
    <property type="match status" value="1"/>
</dbReference>
<accession>A0A226F4H9</accession>
<name>A0A226F4H9_FOLCA</name>
<protein>
    <submittedName>
        <fullName evidence="3">Protein spire</fullName>
    </submittedName>
</protein>
<gene>
    <name evidence="3" type="ORF">Fcan01_03131</name>
</gene>
<dbReference type="InterPro" id="IPR011019">
    <property type="entry name" value="KIND_dom"/>
</dbReference>
<evidence type="ECO:0000256" key="1">
    <source>
        <dbReference type="ARBA" id="ARBA00022737"/>
    </source>
</evidence>
<keyword evidence="1" id="KW-0677">Repeat</keyword>
<dbReference type="AlphaFoldDB" id="A0A226F4H9"/>
<dbReference type="OrthoDB" id="10043757at2759"/>
<dbReference type="Proteomes" id="UP000198287">
    <property type="component" value="Unassembled WGS sequence"/>
</dbReference>